<gene>
    <name evidence="1" type="ORF">D915_005380</name>
</gene>
<dbReference type="AlphaFoldDB" id="A0A4E0RC63"/>
<comment type="caution">
    <text evidence="1">The sequence shown here is derived from an EMBL/GenBank/DDBJ whole genome shotgun (WGS) entry which is preliminary data.</text>
</comment>
<protein>
    <submittedName>
        <fullName evidence="1">Uncharacterized protein</fullName>
    </submittedName>
</protein>
<evidence type="ECO:0000313" key="2">
    <source>
        <dbReference type="Proteomes" id="UP000230066"/>
    </source>
</evidence>
<name>A0A4E0RC63_FASHE</name>
<sequence length="29" mass="3560">MQGLLETDWLVLIRIWLQLSQTQPKQRHK</sequence>
<accession>A0A4E0RC63</accession>
<dbReference type="EMBL" id="JXXN02001887">
    <property type="protein sequence ID" value="THD23891.1"/>
    <property type="molecule type" value="Genomic_DNA"/>
</dbReference>
<reference evidence="1" key="1">
    <citation type="submission" date="2019-03" db="EMBL/GenBank/DDBJ databases">
        <title>Improved annotation for the trematode Fasciola hepatica.</title>
        <authorList>
            <person name="Choi Y.-J."/>
            <person name="Martin J."/>
            <person name="Mitreva M."/>
        </authorList>
    </citation>
    <scope>NUCLEOTIDE SEQUENCE [LARGE SCALE GENOMIC DNA]</scope>
</reference>
<proteinExistence type="predicted"/>
<evidence type="ECO:0000313" key="1">
    <source>
        <dbReference type="EMBL" id="THD23891.1"/>
    </source>
</evidence>
<keyword evidence="2" id="KW-1185">Reference proteome</keyword>
<dbReference type="Proteomes" id="UP000230066">
    <property type="component" value="Unassembled WGS sequence"/>
</dbReference>
<organism evidence="1 2">
    <name type="scientific">Fasciola hepatica</name>
    <name type="common">Liver fluke</name>
    <dbReference type="NCBI Taxonomy" id="6192"/>
    <lineage>
        <taxon>Eukaryota</taxon>
        <taxon>Metazoa</taxon>
        <taxon>Spiralia</taxon>
        <taxon>Lophotrochozoa</taxon>
        <taxon>Platyhelminthes</taxon>
        <taxon>Trematoda</taxon>
        <taxon>Digenea</taxon>
        <taxon>Plagiorchiida</taxon>
        <taxon>Echinostomata</taxon>
        <taxon>Echinostomatoidea</taxon>
        <taxon>Fasciolidae</taxon>
        <taxon>Fasciola</taxon>
    </lineage>
</organism>